<dbReference type="PATRIC" id="fig|512763.3.peg.4427"/>
<dbReference type="AlphaFoldDB" id="A0A0P0C761"/>
<reference evidence="2 3" key="1">
    <citation type="submission" date="2015-08" db="EMBL/GenBank/DDBJ databases">
        <title>Complete genome sequence of Rufibacter tibetensis strain 1351t, a radiation-resistant bacterium from tibet plateau.</title>
        <authorList>
            <person name="Dai J."/>
        </authorList>
    </citation>
    <scope>NUCLEOTIDE SEQUENCE [LARGE SCALE GENOMIC DNA]</scope>
    <source>
        <strain evidence="2 3">1351</strain>
    </source>
</reference>
<organism evidence="2 3">
    <name type="scientific">Rufibacter tibetensis</name>
    <dbReference type="NCBI Taxonomy" id="512763"/>
    <lineage>
        <taxon>Bacteria</taxon>
        <taxon>Pseudomonadati</taxon>
        <taxon>Bacteroidota</taxon>
        <taxon>Cytophagia</taxon>
        <taxon>Cytophagales</taxon>
        <taxon>Hymenobacteraceae</taxon>
        <taxon>Rufibacter</taxon>
    </lineage>
</organism>
<feature type="domain" description="RES" evidence="1">
    <location>
        <begin position="14"/>
        <end position="140"/>
    </location>
</feature>
<protein>
    <submittedName>
        <fullName evidence="2">RES superfamily protein</fullName>
    </submittedName>
</protein>
<evidence type="ECO:0000259" key="1">
    <source>
        <dbReference type="SMART" id="SM00953"/>
    </source>
</evidence>
<dbReference type="RefSeq" id="WP_062545499.1">
    <property type="nucleotide sequence ID" value="NZ_CP012643.1"/>
</dbReference>
<dbReference type="OrthoDB" id="9789501at2"/>
<dbReference type="STRING" id="512763.DC20_20170"/>
<dbReference type="Pfam" id="PF08808">
    <property type="entry name" value="RES"/>
    <property type="match status" value="1"/>
</dbReference>
<dbReference type="Proteomes" id="UP000061382">
    <property type="component" value="Chromosome"/>
</dbReference>
<name>A0A0P0C761_9BACT</name>
<keyword evidence="3" id="KW-1185">Reference proteome</keyword>
<dbReference type="SMART" id="SM00953">
    <property type="entry name" value="RES"/>
    <property type="match status" value="1"/>
</dbReference>
<evidence type="ECO:0000313" key="2">
    <source>
        <dbReference type="EMBL" id="ALJ00879.1"/>
    </source>
</evidence>
<dbReference type="InterPro" id="IPR014914">
    <property type="entry name" value="RES_dom"/>
</dbReference>
<evidence type="ECO:0000313" key="3">
    <source>
        <dbReference type="Proteomes" id="UP000061382"/>
    </source>
</evidence>
<accession>A0A0P0C761</accession>
<dbReference type="KEGG" id="rti:DC20_20170"/>
<dbReference type="EMBL" id="CP012643">
    <property type="protein sequence ID" value="ALJ00879.1"/>
    <property type="molecule type" value="Genomic_DNA"/>
</dbReference>
<gene>
    <name evidence="2" type="ORF">DC20_20170</name>
</gene>
<proteinExistence type="predicted"/>
<sequence length="153" mass="17065">MIVYRLSKGLYKNDLSGRGAELAGGRWNSKGTALLYTCESRALCTTEIAVHTPLGIVPVDYWLITLEVPDTLPLSEVPVPQLSSDWKSFPHPNATQLIGDAFVQEGRFVGLKVPSAVVHGDHNYLFNPRHQEFGEIKLLESEPFPFDARLFIK</sequence>